<proteinExistence type="predicted"/>
<dbReference type="AlphaFoldDB" id="A0AAD9J3V8"/>
<accession>A0AAD9J3V8</accession>
<organism evidence="7 8">
    <name type="scientific">Paralvinella palmiformis</name>
    <dbReference type="NCBI Taxonomy" id="53620"/>
    <lineage>
        <taxon>Eukaryota</taxon>
        <taxon>Metazoa</taxon>
        <taxon>Spiralia</taxon>
        <taxon>Lophotrochozoa</taxon>
        <taxon>Annelida</taxon>
        <taxon>Polychaeta</taxon>
        <taxon>Sedentaria</taxon>
        <taxon>Canalipalpata</taxon>
        <taxon>Terebellida</taxon>
        <taxon>Terebelliformia</taxon>
        <taxon>Alvinellidae</taxon>
        <taxon>Paralvinella</taxon>
    </lineage>
</organism>
<keyword evidence="2 4" id="KW-0853">WD repeat</keyword>
<feature type="region of interest" description="Disordered" evidence="6">
    <location>
        <begin position="198"/>
        <end position="224"/>
    </location>
</feature>
<reference evidence="7" key="1">
    <citation type="journal article" date="2023" name="Mol. Biol. Evol.">
        <title>Third-Generation Sequencing Reveals the Adaptive Role of the Epigenome in Three Deep-Sea Polychaetes.</title>
        <authorList>
            <person name="Perez M."/>
            <person name="Aroh O."/>
            <person name="Sun Y."/>
            <person name="Lan Y."/>
            <person name="Juniper S.K."/>
            <person name="Young C.R."/>
            <person name="Angers B."/>
            <person name="Qian P.Y."/>
        </authorList>
    </citation>
    <scope>NUCLEOTIDE SEQUENCE</scope>
    <source>
        <strain evidence="7">P08H-3</strain>
    </source>
</reference>
<feature type="region of interest" description="Disordered" evidence="6">
    <location>
        <begin position="139"/>
        <end position="171"/>
    </location>
</feature>
<dbReference type="InterPro" id="IPR015943">
    <property type="entry name" value="WD40/YVTN_repeat-like_dom_sf"/>
</dbReference>
<evidence type="ECO:0000256" key="2">
    <source>
        <dbReference type="ARBA" id="ARBA00022574"/>
    </source>
</evidence>
<feature type="coiled-coil region" evidence="5">
    <location>
        <begin position="73"/>
        <end position="114"/>
    </location>
</feature>
<evidence type="ECO:0000256" key="6">
    <source>
        <dbReference type="SAM" id="MobiDB-lite"/>
    </source>
</evidence>
<gene>
    <name evidence="7" type="ORF">LSH36_669g04039</name>
</gene>
<feature type="region of interest" description="Disordered" evidence="6">
    <location>
        <begin position="1"/>
        <end position="24"/>
    </location>
</feature>
<protein>
    <recommendedName>
        <fullName evidence="1">WD repeat-containing protein 44</fullName>
    </recommendedName>
</protein>
<dbReference type="Gene3D" id="2.130.10.10">
    <property type="entry name" value="YVTN repeat-like/Quinoprotein amine dehydrogenase"/>
    <property type="match status" value="1"/>
</dbReference>
<dbReference type="Proteomes" id="UP001208570">
    <property type="component" value="Unassembled WGS sequence"/>
</dbReference>
<dbReference type="PROSITE" id="PS50294">
    <property type="entry name" value="WD_REPEATS_REGION"/>
    <property type="match status" value="2"/>
</dbReference>
<feature type="region of interest" description="Disordered" evidence="6">
    <location>
        <begin position="553"/>
        <end position="576"/>
    </location>
</feature>
<dbReference type="InterPro" id="IPR036322">
    <property type="entry name" value="WD40_repeat_dom_sf"/>
</dbReference>
<name>A0AAD9J3V8_9ANNE</name>
<sequence>MSESDSEEFYDAADVTPTRTSTAASSFTDQQTTVDVDCTIVDCDDCVIKALITFLSRCETQGSDDSIEEVASLSGIEREKQILLEQRKTVEERMRQEEKVIQQKLEALEQKQEIKKKAFEIEMRRQKLEGLRDIMAQDSTPIHSHTAAGPTHLERPTSHLMESDGRERKEGHLTAEQQLEEQLEALSFELERSGRCTAMPIVDGSSGSDSLETNRREDFSPDSSHFVSMTQSRFDGLLFDHMTCGLNSDNATHYFSKSSSLNGNLNRQEQSIQKVKCKQLEDLMAPDPVQQKCSSLPVQLSAYPCEVSRHESVMYEEPDIIQSTKSLSRQQPITSTPILDAPGGGGEADVCLAQEGAGDVRSSETPVAPPRKKKSTKISDCLPSAIKEVHSSITDDLAYDDSYLTLDLCSAIQGNFHVTALDDVEAKGLQELDLEVPCDPDVVSQGASSTQSDDNADIQSLKDEKEQNVEPHEPLVSDLCLTRTKSKTLGASTVPVSPAKPAAAKVLTDKEILEQVMVTNLDTGEKLPLSLAEEKVPKTTNPLALHIMRRTKEYSSESPMQKGKEHAGKCAKEQGKTVKTIRLPKKRGKKIKKFLSKSVRKIKSELKSVKDDMFQRENSSSDEDEFVDGRRMIKAAIWTMKFSHCGKLLATGGQDDILRVWVLKSWYTYFDGMRLKYSEAANITCTQTDTTGDNTEEEDHHAPFMRKPFCVYKGHTADLLDVSWSKNYFILSSSMDKTVRLWHVSRSECLCCFQHIDFVTAIAFHPKDDRYFLSGSLDGKLRLWSIPEKKVALWNEVSGQSKLITSANFCSDGKIAVGTYDGRCVLYTADHLDYHTQIHVRSTRGKNAKGGKITGVEPYPGENKILVTSNDSRIRLYDLRDKTLTCKYKGTINSSSRIKAVFNHDGRYIICGSEDGCVYIWKTQHDFYKFYSVRRDRNDFWEGVRAHIAVVTAAIFAPSPNLIIRPQFEYMDSEDRQTPGVRGEVIISADINGAIKVFINKFKPGSG</sequence>
<keyword evidence="3" id="KW-0677">Repeat</keyword>
<feature type="compositionally biased region" description="Basic and acidic residues" evidence="6">
    <location>
        <begin position="562"/>
        <end position="576"/>
    </location>
</feature>
<keyword evidence="5" id="KW-0175">Coiled coil</keyword>
<dbReference type="InterPro" id="IPR040324">
    <property type="entry name" value="WDR44/Dgr2"/>
</dbReference>
<feature type="region of interest" description="Disordered" evidence="6">
    <location>
        <begin position="357"/>
        <end position="376"/>
    </location>
</feature>
<dbReference type="Pfam" id="PF00400">
    <property type="entry name" value="WD40"/>
    <property type="match status" value="4"/>
</dbReference>
<dbReference type="SUPFAM" id="SSF50978">
    <property type="entry name" value="WD40 repeat-like"/>
    <property type="match status" value="1"/>
</dbReference>
<dbReference type="SMART" id="SM00320">
    <property type="entry name" value="WD40"/>
    <property type="match status" value="6"/>
</dbReference>
<evidence type="ECO:0000256" key="4">
    <source>
        <dbReference type="PROSITE-ProRule" id="PRU00221"/>
    </source>
</evidence>
<dbReference type="InterPro" id="IPR020472">
    <property type="entry name" value="WD40_PAC1"/>
</dbReference>
<feature type="compositionally biased region" description="Acidic residues" evidence="6">
    <location>
        <begin position="1"/>
        <end position="11"/>
    </location>
</feature>
<evidence type="ECO:0000313" key="8">
    <source>
        <dbReference type="Proteomes" id="UP001208570"/>
    </source>
</evidence>
<evidence type="ECO:0000256" key="1">
    <source>
        <dbReference type="ARBA" id="ARBA00021207"/>
    </source>
</evidence>
<dbReference type="PANTHER" id="PTHR14221:SF0">
    <property type="entry name" value="WD REPEAT-CONTAINING PROTEIN 44"/>
    <property type="match status" value="1"/>
</dbReference>
<comment type="caution">
    <text evidence="7">The sequence shown here is derived from an EMBL/GenBank/DDBJ whole genome shotgun (WGS) entry which is preliminary data.</text>
</comment>
<evidence type="ECO:0000256" key="5">
    <source>
        <dbReference type="SAM" id="Coils"/>
    </source>
</evidence>
<feature type="repeat" description="WD" evidence="4">
    <location>
        <begin position="752"/>
        <end position="786"/>
    </location>
</feature>
<dbReference type="PANTHER" id="PTHR14221">
    <property type="entry name" value="WD REPEAT DOMAIN 44"/>
    <property type="match status" value="1"/>
</dbReference>
<evidence type="ECO:0000313" key="7">
    <source>
        <dbReference type="EMBL" id="KAK2145618.1"/>
    </source>
</evidence>
<dbReference type="PRINTS" id="PR00320">
    <property type="entry name" value="GPROTEINBRPT"/>
</dbReference>
<dbReference type="PROSITE" id="PS50082">
    <property type="entry name" value="WD_REPEATS_2"/>
    <property type="match status" value="3"/>
</dbReference>
<dbReference type="EMBL" id="JAODUP010000669">
    <property type="protein sequence ID" value="KAK2145618.1"/>
    <property type="molecule type" value="Genomic_DNA"/>
</dbReference>
<dbReference type="InterPro" id="IPR001680">
    <property type="entry name" value="WD40_rpt"/>
</dbReference>
<feature type="repeat" description="WD" evidence="4">
    <location>
        <begin position="637"/>
        <end position="661"/>
    </location>
</feature>
<keyword evidence="8" id="KW-1185">Reference proteome</keyword>
<feature type="repeat" description="WD" evidence="4">
    <location>
        <begin position="712"/>
        <end position="752"/>
    </location>
</feature>
<feature type="compositionally biased region" description="Basic and acidic residues" evidence="6">
    <location>
        <begin position="152"/>
        <end position="171"/>
    </location>
</feature>
<evidence type="ECO:0000256" key="3">
    <source>
        <dbReference type="ARBA" id="ARBA00022737"/>
    </source>
</evidence>